<sequence length="242" mass="25942">MVEKVAIVTGAAGGMGLPTVRRLVSEGFTVAALDLNTQALEKIISDEGLKAKAYQIDASSETKCRETVAKIKADFGRIDAFVNMIGWTSSSRFVEEKSDYWNKLIGVNFLPVVYLSHAIAPIMIEQGGGKMVFVTSDAGKVGTSGEAVYAGLKGGVIAFAKSVAREWARYNINVNCTAPGPTDTPLEADQDPELVARRLKVIPFRRMAKPEEQAAAVAFFVSEDANYITGQVLSISGGLTMQ</sequence>
<dbReference type="Gene3D" id="3.40.50.720">
    <property type="entry name" value="NAD(P)-binding Rossmann-like Domain"/>
    <property type="match status" value="1"/>
</dbReference>
<dbReference type="PRINTS" id="PR00081">
    <property type="entry name" value="GDHRDH"/>
</dbReference>
<comment type="caution">
    <text evidence="3">The sequence shown here is derived from an EMBL/GenBank/DDBJ whole genome shotgun (WGS) entry which is preliminary data.</text>
</comment>
<keyword evidence="2" id="KW-0560">Oxidoreductase</keyword>
<dbReference type="EMBL" id="LNCD01000062">
    <property type="protein sequence ID" value="KWV54181.1"/>
    <property type="molecule type" value="Genomic_DNA"/>
</dbReference>
<comment type="similarity">
    <text evidence="1">Belongs to the short-chain dehydrogenases/reductases (SDR) family.</text>
</comment>
<evidence type="ECO:0000313" key="3">
    <source>
        <dbReference type="EMBL" id="KWV54181.1"/>
    </source>
</evidence>
<dbReference type="SUPFAM" id="SSF51735">
    <property type="entry name" value="NAD(P)-binding Rossmann-fold domains"/>
    <property type="match status" value="1"/>
</dbReference>
<dbReference type="GO" id="GO:0016616">
    <property type="term" value="F:oxidoreductase activity, acting on the CH-OH group of donors, NAD or NADP as acceptor"/>
    <property type="evidence" value="ECO:0007669"/>
    <property type="project" value="TreeGrafter"/>
</dbReference>
<evidence type="ECO:0008006" key="5">
    <source>
        <dbReference type="Google" id="ProtNLM"/>
    </source>
</evidence>
<dbReference type="Proteomes" id="UP000068164">
    <property type="component" value="Unassembled WGS sequence"/>
</dbReference>
<dbReference type="GO" id="GO:0006633">
    <property type="term" value="P:fatty acid biosynthetic process"/>
    <property type="evidence" value="ECO:0007669"/>
    <property type="project" value="TreeGrafter"/>
</dbReference>
<gene>
    <name evidence="3" type="ORF">AS026_02635</name>
</gene>
<name>A0A109JSB9_9HYPH</name>
<protein>
    <recommendedName>
        <fullName evidence="5">2-hydroxycyclohexanecarboxyl-CoA dehydrogenase</fullName>
    </recommendedName>
</protein>
<accession>A0A109JSB9</accession>
<evidence type="ECO:0000256" key="2">
    <source>
        <dbReference type="ARBA" id="ARBA00023002"/>
    </source>
</evidence>
<dbReference type="PANTHER" id="PTHR42760:SF133">
    <property type="entry name" value="3-OXOACYL-[ACYL-CARRIER-PROTEIN] REDUCTASE"/>
    <property type="match status" value="1"/>
</dbReference>
<dbReference type="InterPro" id="IPR036291">
    <property type="entry name" value="NAD(P)-bd_dom_sf"/>
</dbReference>
<dbReference type="InterPro" id="IPR002347">
    <property type="entry name" value="SDR_fam"/>
</dbReference>
<proteinExistence type="inferred from homology"/>
<keyword evidence="4" id="KW-1185">Reference proteome</keyword>
<dbReference type="Pfam" id="PF13561">
    <property type="entry name" value="adh_short_C2"/>
    <property type="match status" value="1"/>
</dbReference>
<evidence type="ECO:0000313" key="4">
    <source>
        <dbReference type="Proteomes" id="UP000068164"/>
    </source>
</evidence>
<dbReference type="GO" id="GO:0048038">
    <property type="term" value="F:quinone binding"/>
    <property type="evidence" value="ECO:0007669"/>
    <property type="project" value="TreeGrafter"/>
</dbReference>
<dbReference type="RefSeq" id="WP_062369845.1">
    <property type="nucleotide sequence ID" value="NZ_LNCD01000062.1"/>
</dbReference>
<dbReference type="FunFam" id="3.40.50.720:FF:000173">
    <property type="entry name" value="3-oxoacyl-[acyl-carrier protein] reductase"/>
    <property type="match status" value="1"/>
</dbReference>
<dbReference type="AlphaFoldDB" id="A0A109JSB9"/>
<evidence type="ECO:0000256" key="1">
    <source>
        <dbReference type="ARBA" id="ARBA00006484"/>
    </source>
</evidence>
<reference evidence="3 4" key="1">
    <citation type="submission" date="2015-11" db="EMBL/GenBank/DDBJ databases">
        <title>Draft Genome Sequence of the Strain BR 10423 (Rhizobium sp.) isolated from nodules of Mimosa pudica.</title>
        <authorList>
            <person name="Barauna A.C."/>
            <person name="Zilli J.E."/>
            <person name="Simoes-Araujo J.L."/>
            <person name="Reis V.M."/>
            <person name="James E.K."/>
            <person name="Reis F.B.Jr."/>
            <person name="Rouws L.F."/>
            <person name="Passos S.R."/>
            <person name="Gois S.R."/>
        </authorList>
    </citation>
    <scope>NUCLEOTIDE SEQUENCE [LARGE SCALE GENOMIC DNA]</scope>
    <source>
        <strain evidence="3 4">BR10423</strain>
    </source>
</reference>
<organism evidence="3 4">
    <name type="scientific">Rhizobium altiplani</name>
    <dbReference type="NCBI Taxonomy" id="1864509"/>
    <lineage>
        <taxon>Bacteria</taxon>
        <taxon>Pseudomonadati</taxon>
        <taxon>Pseudomonadota</taxon>
        <taxon>Alphaproteobacteria</taxon>
        <taxon>Hyphomicrobiales</taxon>
        <taxon>Rhizobiaceae</taxon>
        <taxon>Rhizobium/Agrobacterium group</taxon>
        <taxon>Rhizobium</taxon>
    </lineage>
</organism>
<dbReference type="OrthoDB" id="9779623at2"/>
<dbReference type="PANTHER" id="PTHR42760">
    <property type="entry name" value="SHORT-CHAIN DEHYDROGENASES/REDUCTASES FAMILY MEMBER"/>
    <property type="match status" value="1"/>
</dbReference>